<keyword evidence="3" id="KW-0732">Signal</keyword>
<evidence type="ECO:0000313" key="5">
    <source>
        <dbReference type="Proteomes" id="UP001178507"/>
    </source>
</evidence>
<feature type="chain" id="PRO_5041218564" evidence="3">
    <location>
        <begin position="23"/>
        <end position="515"/>
    </location>
</feature>
<feature type="signal peptide" evidence="3">
    <location>
        <begin position="1"/>
        <end position="22"/>
    </location>
</feature>
<evidence type="ECO:0000256" key="1">
    <source>
        <dbReference type="SAM" id="MobiDB-lite"/>
    </source>
</evidence>
<comment type="caution">
    <text evidence="4">The sequence shown here is derived from an EMBL/GenBank/DDBJ whole genome shotgun (WGS) entry which is preliminary data.</text>
</comment>
<dbReference type="Proteomes" id="UP001178507">
    <property type="component" value="Unassembled WGS sequence"/>
</dbReference>
<reference evidence="4" key="1">
    <citation type="submission" date="2023-08" db="EMBL/GenBank/DDBJ databases">
        <authorList>
            <person name="Chen Y."/>
            <person name="Shah S."/>
            <person name="Dougan E. K."/>
            <person name="Thang M."/>
            <person name="Chan C."/>
        </authorList>
    </citation>
    <scope>NUCLEOTIDE SEQUENCE</scope>
</reference>
<feature type="compositionally biased region" description="Low complexity" evidence="1">
    <location>
        <begin position="131"/>
        <end position="250"/>
    </location>
</feature>
<dbReference type="EMBL" id="CAUJNA010000175">
    <property type="protein sequence ID" value="CAJ1373105.1"/>
    <property type="molecule type" value="Genomic_DNA"/>
</dbReference>
<feature type="transmembrane region" description="Helical" evidence="2">
    <location>
        <begin position="466"/>
        <end position="487"/>
    </location>
</feature>
<gene>
    <name evidence="4" type="ORF">EVOR1521_LOCUS3020</name>
</gene>
<keyword evidence="2" id="KW-1133">Transmembrane helix</keyword>
<organism evidence="4 5">
    <name type="scientific">Effrenium voratum</name>
    <dbReference type="NCBI Taxonomy" id="2562239"/>
    <lineage>
        <taxon>Eukaryota</taxon>
        <taxon>Sar</taxon>
        <taxon>Alveolata</taxon>
        <taxon>Dinophyceae</taxon>
        <taxon>Suessiales</taxon>
        <taxon>Symbiodiniaceae</taxon>
        <taxon>Effrenium</taxon>
    </lineage>
</organism>
<feature type="region of interest" description="Disordered" evidence="1">
    <location>
        <begin position="79"/>
        <end position="111"/>
    </location>
</feature>
<protein>
    <submittedName>
        <fullName evidence="4">Uncharacterized protein</fullName>
    </submittedName>
</protein>
<keyword evidence="5" id="KW-1185">Reference proteome</keyword>
<keyword evidence="2" id="KW-0812">Transmembrane</keyword>
<evidence type="ECO:0000256" key="2">
    <source>
        <dbReference type="SAM" id="Phobius"/>
    </source>
</evidence>
<keyword evidence="2" id="KW-0472">Membrane</keyword>
<evidence type="ECO:0000256" key="3">
    <source>
        <dbReference type="SAM" id="SignalP"/>
    </source>
</evidence>
<evidence type="ECO:0000313" key="4">
    <source>
        <dbReference type="EMBL" id="CAJ1373105.1"/>
    </source>
</evidence>
<proteinExistence type="predicted"/>
<accession>A0AA36HQW3</accession>
<feature type="region of interest" description="Disordered" evidence="1">
    <location>
        <begin position="131"/>
        <end position="251"/>
    </location>
</feature>
<sequence length="515" mass="53210">MSKPRHRVTWWPVLLQVPLVCGFCNTSQSDGILSNCPEVLETGESCEASCPPGLVAELNVSCKDTTLQVPDCLAATTSTTTSTTSSASTTSATTSTTTSATTSTTSSTISATTSTTSSTISATSTTSSTTTSTMATLTTSSTSISRTSSTTRSWTSTLGSTVTNSTLSTTTSSSSSSTTSSSTSTSSISNSSTTSTTSTSSSSTSSTASNSTTSSTTASSTSQTMSTRTNTTTSTTSSSSTSSSTSSTTSMGHGCTIAFADGTTCPRYMMPAERCAAHCPGSSSAGHFICLHGRFFGSSGCQEAGATAWRGPLLAAALHVGVTSRSPLSSEVLQESLRRSLAVCLGMSSSSIVRLRVLDLVAEGQSPEVLANLELQFEVSLGAEQANFTEVAEGIEELTEVSTPAFLLLQNMMKGYFNIQIRWVEVAMRAVPYDGSILNLTLAPVSTGDSGDAAAEVQDQDGTATISGVVLSMTIIPVVAVWVRFILAERRVGREALSGEERGAVRRKNRALRDK</sequence>
<name>A0AA36HQW3_9DINO</name>
<dbReference type="AlphaFoldDB" id="A0AA36HQW3"/>